<dbReference type="Proteomes" id="UP000192247">
    <property type="component" value="Unassembled WGS sequence"/>
</dbReference>
<comment type="caution">
    <text evidence="2">The sequence shown here is derived from an EMBL/GenBank/DDBJ whole genome shotgun (WGS) entry which is preliminary data.</text>
</comment>
<evidence type="ECO:0000313" key="2">
    <source>
        <dbReference type="EMBL" id="OQR70485.1"/>
    </source>
</evidence>
<evidence type="ECO:0000256" key="1">
    <source>
        <dbReference type="SAM" id="MobiDB-lite"/>
    </source>
</evidence>
<dbReference type="InParanoid" id="A0A1V9XAA3"/>
<organism evidence="2 3">
    <name type="scientific">Tropilaelaps mercedesae</name>
    <dbReference type="NCBI Taxonomy" id="418985"/>
    <lineage>
        <taxon>Eukaryota</taxon>
        <taxon>Metazoa</taxon>
        <taxon>Ecdysozoa</taxon>
        <taxon>Arthropoda</taxon>
        <taxon>Chelicerata</taxon>
        <taxon>Arachnida</taxon>
        <taxon>Acari</taxon>
        <taxon>Parasitiformes</taxon>
        <taxon>Mesostigmata</taxon>
        <taxon>Gamasina</taxon>
        <taxon>Dermanyssoidea</taxon>
        <taxon>Laelapidae</taxon>
        <taxon>Tropilaelaps</taxon>
    </lineage>
</organism>
<protein>
    <submittedName>
        <fullName evidence="2">Uncharacterized protein</fullName>
    </submittedName>
</protein>
<name>A0A1V9XAA3_9ACAR</name>
<evidence type="ECO:0000313" key="3">
    <source>
        <dbReference type="Proteomes" id="UP000192247"/>
    </source>
</evidence>
<gene>
    <name evidence="2" type="ORF">BIW11_11609</name>
</gene>
<reference evidence="2 3" key="1">
    <citation type="journal article" date="2017" name="Gigascience">
        <title>Draft genome of the honey bee ectoparasitic mite, Tropilaelaps mercedesae, is shaped by the parasitic life history.</title>
        <authorList>
            <person name="Dong X."/>
            <person name="Armstrong S.D."/>
            <person name="Xia D."/>
            <person name="Makepeace B.L."/>
            <person name="Darby A.C."/>
            <person name="Kadowaki T."/>
        </authorList>
    </citation>
    <scope>NUCLEOTIDE SEQUENCE [LARGE SCALE GENOMIC DNA]</scope>
    <source>
        <strain evidence="2">Wuxi-XJTLU</strain>
    </source>
</reference>
<proteinExistence type="predicted"/>
<keyword evidence="3" id="KW-1185">Reference proteome</keyword>
<accession>A0A1V9XAA3</accession>
<sequence>MVSSSAGLQVLDTTLHCGRRSALQRRPHFNGGQVPCRRRFDERCCSMSGRIRQAEDATSYYVQAAQNIDILHPVLELVVTKLFQKRFRGVVWRGSGARRSRQHCPDRTMREGTSQKNAKRLNYY</sequence>
<dbReference type="EMBL" id="MNPL01017384">
    <property type="protein sequence ID" value="OQR70485.1"/>
    <property type="molecule type" value="Genomic_DNA"/>
</dbReference>
<dbReference type="AlphaFoldDB" id="A0A1V9XAA3"/>
<feature type="region of interest" description="Disordered" evidence="1">
    <location>
        <begin position="100"/>
        <end position="124"/>
    </location>
</feature>